<dbReference type="Proteomes" id="UP000070089">
    <property type="component" value="Unassembled WGS sequence"/>
</dbReference>
<accession>A0A132NR51</accession>
<evidence type="ECO:0000313" key="4">
    <source>
        <dbReference type="Proteomes" id="UP000070089"/>
    </source>
</evidence>
<feature type="compositionally biased region" description="Basic residues" evidence="1">
    <location>
        <begin position="425"/>
        <end position="436"/>
    </location>
</feature>
<feature type="region of interest" description="Disordered" evidence="1">
    <location>
        <begin position="325"/>
        <end position="351"/>
    </location>
</feature>
<feature type="region of interest" description="Disordered" evidence="1">
    <location>
        <begin position="416"/>
        <end position="446"/>
    </location>
</feature>
<evidence type="ECO:0000256" key="1">
    <source>
        <dbReference type="SAM" id="MobiDB-lite"/>
    </source>
</evidence>
<dbReference type="AlphaFoldDB" id="A0A132NR51"/>
<evidence type="ECO:0000256" key="2">
    <source>
        <dbReference type="SAM" id="Phobius"/>
    </source>
</evidence>
<keyword evidence="2" id="KW-0812">Transmembrane</keyword>
<dbReference type="VEuPathDB" id="GiardiaDB:QR46_3405"/>
<protein>
    <submittedName>
        <fullName evidence="3">Uncharacterized protein</fullName>
    </submittedName>
</protein>
<feature type="transmembrane region" description="Helical" evidence="2">
    <location>
        <begin position="63"/>
        <end position="84"/>
    </location>
</feature>
<gene>
    <name evidence="3" type="ORF">QR46_3405</name>
</gene>
<name>A0A132NR51_GIAIN</name>
<sequence length="505" mass="57347">MFTSALSLLSAKRYVDSTPENSMLPCCDVQNVVTIDVVAFRLSPLDTEDEDSMIQFARFGYHLYLSGLFVYMISSCSLIVWAPLCMEQNIIKQLGEKFEVMFISVHQCMHWLRSALARSMTLQNSCVTALDSGVVINGYVTEFNLTVSGELNNGKEAQITISLRSRQERWNACCLTSLDLELGDPVYIAPSLSMVSPSYVVEESTQDENSEHWYLGACLSWGYRLCEVLLKVAYMSNDGEVVVSRIFPQMILKRIAESPSAQTTQRNMFESDTVMQLLNTCIAQWSRFSMTLLDTIDVNKCLLLNKTKRTLFKFVQVESSSLQKASSRTPLTPRAKPFREESSRSASLAPKETLSERYEKVIKALTEQSSLNTKMRGMLDEIRRDLEYKDTSIPEPVNMKPVKTSRRQISSKLVTTLSPPDIPRKASRRTPKKLKKAKESSASPVITSLPKKSDRRVHFNTTVLFVDEWDKVHRIKLQQHEAVSYHQEDDLQQDIESEFTASLLS</sequence>
<dbReference type="EMBL" id="JXTI01000108">
    <property type="protein sequence ID" value="KWX12609.1"/>
    <property type="molecule type" value="Genomic_DNA"/>
</dbReference>
<reference evidence="3 4" key="1">
    <citation type="journal article" date="2015" name="Mol. Biochem. Parasitol.">
        <title>Identification of polymorphic genes for use in assemblage B genotyping assays through comparative genomics of multiple assemblage B Giardia duodenalis isolates.</title>
        <authorList>
            <person name="Wielinga C."/>
            <person name="Thompson R.C."/>
            <person name="Monis P."/>
            <person name="Ryan U."/>
        </authorList>
    </citation>
    <scope>NUCLEOTIDE SEQUENCE [LARGE SCALE GENOMIC DNA]</scope>
    <source>
        <strain evidence="3 4">BAH15c1</strain>
    </source>
</reference>
<evidence type="ECO:0000313" key="3">
    <source>
        <dbReference type="EMBL" id="KWX12609.1"/>
    </source>
</evidence>
<comment type="caution">
    <text evidence="3">The sequence shown here is derived from an EMBL/GenBank/DDBJ whole genome shotgun (WGS) entry which is preliminary data.</text>
</comment>
<keyword evidence="2" id="KW-0472">Membrane</keyword>
<proteinExistence type="predicted"/>
<organism evidence="3 4">
    <name type="scientific">Giardia duodenalis assemblage B</name>
    <dbReference type="NCBI Taxonomy" id="1394984"/>
    <lineage>
        <taxon>Eukaryota</taxon>
        <taxon>Metamonada</taxon>
        <taxon>Diplomonadida</taxon>
        <taxon>Hexamitidae</taxon>
        <taxon>Giardiinae</taxon>
        <taxon>Giardia</taxon>
    </lineage>
</organism>
<dbReference type="OrthoDB" id="10258344at2759"/>
<keyword evidence="2" id="KW-1133">Transmembrane helix</keyword>